<organism evidence="1 2">
    <name type="scientific">Eumeta variegata</name>
    <name type="common">Bagworm moth</name>
    <name type="synonym">Eumeta japonica</name>
    <dbReference type="NCBI Taxonomy" id="151549"/>
    <lineage>
        <taxon>Eukaryota</taxon>
        <taxon>Metazoa</taxon>
        <taxon>Ecdysozoa</taxon>
        <taxon>Arthropoda</taxon>
        <taxon>Hexapoda</taxon>
        <taxon>Insecta</taxon>
        <taxon>Pterygota</taxon>
        <taxon>Neoptera</taxon>
        <taxon>Endopterygota</taxon>
        <taxon>Lepidoptera</taxon>
        <taxon>Glossata</taxon>
        <taxon>Ditrysia</taxon>
        <taxon>Tineoidea</taxon>
        <taxon>Psychidae</taxon>
        <taxon>Oiketicinae</taxon>
        <taxon>Eumeta</taxon>
    </lineage>
</organism>
<name>A0A4C1Y6M1_EUMVA</name>
<evidence type="ECO:0000313" key="1">
    <source>
        <dbReference type="EMBL" id="GBP71548.1"/>
    </source>
</evidence>
<sequence>MPHLPCAVGASLGGAAGRGPRRAGRLRFAVHALSMRAPRASAPECGPNAADQIINKRSSFTLCWGLHSRPALATPTPDLDVLRRFLGPHVR</sequence>
<dbReference type="AlphaFoldDB" id="A0A4C1Y6M1"/>
<proteinExistence type="predicted"/>
<protein>
    <submittedName>
        <fullName evidence="1">Uncharacterized protein</fullName>
    </submittedName>
</protein>
<gene>
    <name evidence="1" type="ORF">EVAR_50608_1</name>
</gene>
<comment type="caution">
    <text evidence="1">The sequence shown here is derived from an EMBL/GenBank/DDBJ whole genome shotgun (WGS) entry which is preliminary data.</text>
</comment>
<accession>A0A4C1Y6M1</accession>
<dbReference type="EMBL" id="BGZK01001112">
    <property type="protein sequence ID" value="GBP71548.1"/>
    <property type="molecule type" value="Genomic_DNA"/>
</dbReference>
<dbReference type="Proteomes" id="UP000299102">
    <property type="component" value="Unassembled WGS sequence"/>
</dbReference>
<reference evidence="1 2" key="1">
    <citation type="journal article" date="2019" name="Commun. Biol.">
        <title>The bagworm genome reveals a unique fibroin gene that provides high tensile strength.</title>
        <authorList>
            <person name="Kono N."/>
            <person name="Nakamura H."/>
            <person name="Ohtoshi R."/>
            <person name="Tomita M."/>
            <person name="Numata K."/>
            <person name="Arakawa K."/>
        </authorList>
    </citation>
    <scope>NUCLEOTIDE SEQUENCE [LARGE SCALE GENOMIC DNA]</scope>
</reference>
<keyword evidence="2" id="KW-1185">Reference proteome</keyword>
<evidence type="ECO:0000313" key="2">
    <source>
        <dbReference type="Proteomes" id="UP000299102"/>
    </source>
</evidence>